<dbReference type="AlphaFoldDB" id="A0A9P0LGU2"/>
<dbReference type="Proteomes" id="UP001152888">
    <property type="component" value="Unassembled WGS sequence"/>
</dbReference>
<evidence type="ECO:0000313" key="1">
    <source>
        <dbReference type="EMBL" id="CAH1994224.1"/>
    </source>
</evidence>
<sequence length="56" mass="6091">MTICSKAQAIQLTGGVSLCVHQNSNVCLSQGIRIRIFITIRDNDGTRCLLSPLETT</sequence>
<reference evidence="1" key="1">
    <citation type="submission" date="2022-03" db="EMBL/GenBank/DDBJ databases">
        <authorList>
            <person name="Sayadi A."/>
        </authorList>
    </citation>
    <scope>NUCLEOTIDE SEQUENCE</scope>
</reference>
<gene>
    <name evidence="1" type="ORF">ACAOBT_LOCUS21984</name>
</gene>
<protein>
    <submittedName>
        <fullName evidence="1">Uncharacterized protein</fullName>
    </submittedName>
</protein>
<dbReference type="EMBL" id="CAKOFQ010007193">
    <property type="protein sequence ID" value="CAH1994224.1"/>
    <property type="molecule type" value="Genomic_DNA"/>
</dbReference>
<comment type="caution">
    <text evidence="1">The sequence shown here is derived from an EMBL/GenBank/DDBJ whole genome shotgun (WGS) entry which is preliminary data.</text>
</comment>
<name>A0A9P0LGU2_ACAOB</name>
<organism evidence="1 2">
    <name type="scientific">Acanthoscelides obtectus</name>
    <name type="common">Bean weevil</name>
    <name type="synonym">Bruchus obtectus</name>
    <dbReference type="NCBI Taxonomy" id="200917"/>
    <lineage>
        <taxon>Eukaryota</taxon>
        <taxon>Metazoa</taxon>
        <taxon>Ecdysozoa</taxon>
        <taxon>Arthropoda</taxon>
        <taxon>Hexapoda</taxon>
        <taxon>Insecta</taxon>
        <taxon>Pterygota</taxon>
        <taxon>Neoptera</taxon>
        <taxon>Endopterygota</taxon>
        <taxon>Coleoptera</taxon>
        <taxon>Polyphaga</taxon>
        <taxon>Cucujiformia</taxon>
        <taxon>Chrysomeloidea</taxon>
        <taxon>Chrysomelidae</taxon>
        <taxon>Bruchinae</taxon>
        <taxon>Bruchini</taxon>
        <taxon>Acanthoscelides</taxon>
    </lineage>
</organism>
<accession>A0A9P0LGU2</accession>
<evidence type="ECO:0000313" key="2">
    <source>
        <dbReference type="Proteomes" id="UP001152888"/>
    </source>
</evidence>
<keyword evidence="2" id="KW-1185">Reference proteome</keyword>
<proteinExistence type="predicted"/>